<dbReference type="InterPro" id="IPR055290">
    <property type="entry name" value="At3g26010-like"/>
</dbReference>
<protein>
    <recommendedName>
        <fullName evidence="2">F-box domain-containing protein</fullName>
    </recommendedName>
</protein>
<dbReference type="AlphaFoldDB" id="A0AAQ3SWJ1"/>
<dbReference type="PROSITE" id="PS50181">
    <property type="entry name" value="FBOX"/>
    <property type="match status" value="1"/>
</dbReference>
<feature type="domain" description="F-box" evidence="2">
    <location>
        <begin position="39"/>
        <end position="85"/>
    </location>
</feature>
<proteinExistence type="predicted"/>
<accession>A0AAQ3SWJ1</accession>
<sequence length="433" mass="48291">MALHATEQGSSPPARAAGTANSDPARRPISLGGTGCPKTSAVAGLPDDALVEILSRLPAKFLCRSKCVSKAWRDLIADRLRCRKLPHGLEGFFYGCDVVGSDSEFDSCSMDSNDDGEGSEEDHRESSEDDYEGGSDNNSCNGLLLFGHNWDSDYFGRTSYIVYYPATEHWVPVPSSGFSTITLEDEDSDDDDDGVDLSAFLIFDPATSMHFELMEFCRNSKIPVVHTYSSETNTWVNRLNERCKEGGGWNFHRAIMSMRGITLFKKMLHVIVSPSSIDPELILIAAIDGAGKICRVIHWVKNHGSLVFVGHSKGLLHCLSVTGHPDGNSCHMTELSIWVLEDYDSEEWNLKHTVSFSQLFGKQGCQFESDYNVVIMHPDRNVVFFLQNWDNKLVSYDLDRKEVCVLCSVNCHYGIIDPYVPYFSEMPVLSNKH</sequence>
<dbReference type="CDD" id="cd22157">
    <property type="entry name" value="F-box_AtFBW1-like"/>
    <property type="match status" value="1"/>
</dbReference>
<dbReference type="PANTHER" id="PTHR35546:SF105">
    <property type="entry name" value="OS05G0139200 PROTEIN"/>
    <property type="match status" value="1"/>
</dbReference>
<dbReference type="InterPro" id="IPR036047">
    <property type="entry name" value="F-box-like_dom_sf"/>
</dbReference>
<dbReference type="EMBL" id="CP144747">
    <property type="protein sequence ID" value="WVZ62208.1"/>
    <property type="molecule type" value="Genomic_DNA"/>
</dbReference>
<dbReference type="Proteomes" id="UP001341281">
    <property type="component" value="Chromosome 03"/>
</dbReference>
<dbReference type="Pfam" id="PF00646">
    <property type="entry name" value="F-box"/>
    <property type="match status" value="1"/>
</dbReference>
<name>A0AAQ3SWJ1_PASNO</name>
<evidence type="ECO:0000256" key="1">
    <source>
        <dbReference type="SAM" id="MobiDB-lite"/>
    </source>
</evidence>
<evidence type="ECO:0000313" key="4">
    <source>
        <dbReference type="Proteomes" id="UP001341281"/>
    </source>
</evidence>
<feature type="region of interest" description="Disordered" evidence="1">
    <location>
        <begin position="107"/>
        <end position="135"/>
    </location>
</feature>
<dbReference type="Gene3D" id="1.20.1280.50">
    <property type="match status" value="1"/>
</dbReference>
<dbReference type="InterPro" id="IPR001810">
    <property type="entry name" value="F-box_dom"/>
</dbReference>
<dbReference type="PANTHER" id="PTHR35546">
    <property type="entry name" value="F-BOX PROTEIN INTERACTION DOMAIN PROTEIN-RELATED"/>
    <property type="match status" value="1"/>
</dbReference>
<dbReference type="SUPFAM" id="SSF81383">
    <property type="entry name" value="F-box domain"/>
    <property type="match status" value="1"/>
</dbReference>
<evidence type="ECO:0000313" key="3">
    <source>
        <dbReference type="EMBL" id="WVZ62208.1"/>
    </source>
</evidence>
<evidence type="ECO:0000259" key="2">
    <source>
        <dbReference type="PROSITE" id="PS50181"/>
    </source>
</evidence>
<gene>
    <name evidence="3" type="ORF">U9M48_011978</name>
</gene>
<dbReference type="SMART" id="SM00256">
    <property type="entry name" value="FBOX"/>
    <property type="match status" value="1"/>
</dbReference>
<feature type="region of interest" description="Disordered" evidence="1">
    <location>
        <begin position="1"/>
        <end position="34"/>
    </location>
</feature>
<organism evidence="3 4">
    <name type="scientific">Paspalum notatum var. saurae</name>
    <dbReference type="NCBI Taxonomy" id="547442"/>
    <lineage>
        <taxon>Eukaryota</taxon>
        <taxon>Viridiplantae</taxon>
        <taxon>Streptophyta</taxon>
        <taxon>Embryophyta</taxon>
        <taxon>Tracheophyta</taxon>
        <taxon>Spermatophyta</taxon>
        <taxon>Magnoliopsida</taxon>
        <taxon>Liliopsida</taxon>
        <taxon>Poales</taxon>
        <taxon>Poaceae</taxon>
        <taxon>PACMAD clade</taxon>
        <taxon>Panicoideae</taxon>
        <taxon>Andropogonodae</taxon>
        <taxon>Paspaleae</taxon>
        <taxon>Paspalinae</taxon>
        <taxon>Paspalum</taxon>
    </lineage>
</organism>
<keyword evidence="4" id="KW-1185">Reference proteome</keyword>
<reference evidence="3 4" key="1">
    <citation type="submission" date="2024-02" db="EMBL/GenBank/DDBJ databases">
        <title>High-quality chromosome-scale genome assembly of Pensacola bahiagrass (Paspalum notatum Flugge var. saurae).</title>
        <authorList>
            <person name="Vega J.M."/>
            <person name="Podio M."/>
            <person name="Orjuela J."/>
            <person name="Siena L.A."/>
            <person name="Pessino S.C."/>
            <person name="Combes M.C."/>
            <person name="Mariac C."/>
            <person name="Albertini E."/>
            <person name="Pupilli F."/>
            <person name="Ortiz J.P.A."/>
            <person name="Leblanc O."/>
        </authorList>
    </citation>
    <scope>NUCLEOTIDE SEQUENCE [LARGE SCALE GENOMIC DNA]</scope>
    <source>
        <strain evidence="3">R1</strain>
        <tissue evidence="3">Leaf</tissue>
    </source>
</reference>